<keyword evidence="2" id="KW-1185">Reference proteome</keyword>
<evidence type="ECO:0008006" key="3">
    <source>
        <dbReference type="Google" id="ProtNLM"/>
    </source>
</evidence>
<dbReference type="Proteomes" id="UP000006238">
    <property type="component" value="Unassembled WGS sequence"/>
</dbReference>
<dbReference type="SUPFAM" id="SSF56672">
    <property type="entry name" value="DNA/RNA polymerases"/>
    <property type="match status" value="1"/>
</dbReference>
<dbReference type="RefSeq" id="WP_005604306.1">
    <property type="nucleotide sequence ID" value="NZ_GG663524.1"/>
</dbReference>
<evidence type="ECO:0000313" key="1">
    <source>
        <dbReference type="EMBL" id="EFF67681.1"/>
    </source>
</evidence>
<dbReference type="InterPro" id="IPR043502">
    <property type="entry name" value="DNA/RNA_pol_sf"/>
</dbReference>
<evidence type="ECO:0000313" key="2">
    <source>
        <dbReference type="Proteomes" id="UP000006238"/>
    </source>
</evidence>
<dbReference type="GeneID" id="98917637"/>
<reference evidence="1 2" key="1">
    <citation type="submission" date="2010-02" db="EMBL/GenBank/DDBJ databases">
        <authorList>
            <person name="Weinstock G."/>
            <person name="Sodergren E."/>
            <person name="Clifton S."/>
            <person name="Fulton L."/>
            <person name="Fulton B."/>
            <person name="Courtney L."/>
            <person name="Fronick C."/>
            <person name="Harrison M."/>
            <person name="Strong C."/>
            <person name="Farmer C."/>
            <person name="Delahaunty K."/>
            <person name="Markovic C."/>
            <person name="Hall O."/>
            <person name="Minx P."/>
            <person name="Tomlinson C."/>
            <person name="Mitreva M."/>
            <person name="Nelson J."/>
            <person name="Hou S."/>
            <person name="Wollam A."/>
            <person name="Pepin K.H."/>
            <person name="Johnson M."/>
            <person name="Bhonagiri V."/>
            <person name="Zhang X."/>
            <person name="Suruliraj S."/>
            <person name="Warren W."/>
            <person name="Chinwalla A."/>
            <person name="Mardis E.R."/>
            <person name="Wilson R.K."/>
        </authorList>
    </citation>
    <scope>NUCLEOTIDE SEQUENCE [LARGE SCALE GENOMIC DNA]</scope>
    <source>
        <strain evidence="1 2">DSM 2876</strain>
    </source>
</reference>
<comment type="caution">
    <text evidence="1">The sequence shown here is derived from an EMBL/GenBank/DDBJ whole genome shotgun (WGS) entry which is preliminary data.</text>
</comment>
<dbReference type="eggNOG" id="COG3344">
    <property type="taxonomic scope" value="Bacteria"/>
</dbReference>
<sequence length="118" mass="14146">MGNQSSQWFALYYLDRLDRFIKERLKVKYYVRYMDDGVLIHHDKEFLKKALAKTQIFPISQGVDFLGFHFYLTDTGKVIKRLRTSNLKHGHTWKLRKHIYSNTIFTKSKEDSDEKIKA</sequence>
<dbReference type="CDD" id="cd01646">
    <property type="entry name" value="RT_Bac_retron_I"/>
    <property type="match status" value="1"/>
</dbReference>
<gene>
    <name evidence="1" type="ORF">BUTYVIB_02246</name>
</gene>
<protein>
    <recommendedName>
        <fullName evidence="3">Reverse transcriptase domain-containing protein</fullName>
    </recommendedName>
</protein>
<accession>D4S2C4</accession>
<dbReference type="AlphaFoldDB" id="D4S2C4"/>
<dbReference type="HOGENOM" id="CLU_2068751_0_0_9"/>
<name>D4S2C4_9FIRM</name>
<dbReference type="EMBL" id="ABWN01000037">
    <property type="protein sequence ID" value="EFF67681.1"/>
    <property type="molecule type" value="Genomic_DNA"/>
</dbReference>
<organism evidence="1 2">
    <name type="scientific">Eshraghiella crossota DSM 2876</name>
    <dbReference type="NCBI Taxonomy" id="511680"/>
    <lineage>
        <taxon>Bacteria</taxon>
        <taxon>Bacillati</taxon>
        <taxon>Bacillota</taxon>
        <taxon>Clostridia</taxon>
        <taxon>Lachnospirales</taxon>
        <taxon>Lachnospiraceae</taxon>
        <taxon>Eshraghiella</taxon>
    </lineage>
</organism>
<proteinExistence type="predicted"/>